<gene>
    <name evidence="2" type="ORF">EV385_1034</name>
</gene>
<keyword evidence="3" id="KW-1185">Reference proteome</keyword>
<name>A0A4Q7ZEW7_9ACTN</name>
<dbReference type="OrthoDB" id="3298873at2"/>
<organism evidence="2 3">
    <name type="scientific">Krasilnikovia cinnamomea</name>
    <dbReference type="NCBI Taxonomy" id="349313"/>
    <lineage>
        <taxon>Bacteria</taxon>
        <taxon>Bacillati</taxon>
        <taxon>Actinomycetota</taxon>
        <taxon>Actinomycetes</taxon>
        <taxon>Micromonosporales</taxon>
        <taxon>Micromonosporaceae</taxon>
        <taxon>Krasilnikovia</taxon>
    </lineage>
</organism>
<evidence type="ECO:0000313" key="2">
    <source>
        <dbReference type="EMBL" id="RZU49292.1"/>
    </source>
</evidence>
<comment type="caution">
    <text evidence="2">The sequence shown here is derived from an EMBL/GenBank/DDBJ whole genome shotgun (WGS) entry which is preliminary data.</text>
</comment>
<reference evidence="2 3" key="1">
    <citation type="submission" date="2019-02" db="EMBL/GenBank/DDBJ databases">
        <title>Sequencing the genomes of 1000 actinobacteria strains.</title>
        <authorList>
            <person name="Klenk H.-P."/>
        </authorList>
    </citation>
    <scope>NUCLEOTIDE SEQUENCE [LARGE SCALE GENOMIC DNA]</scope>
    <source>
        <strain evidence="2 3">DSM 45162</strain>
    </source>
</reference>
<dbReference type="EMBL" id="SHKY01000001">
    <property type="protein sequence ID" value="RZU49292.1"/>
    <property type="molecule type" value="Genomic_DNA"/>
</dbReference>
<dbReference type="AlphaFoldDB" id="A0A4Q7ZEW7"/>
<dbReference type="RefSeq" id="WP_130508399.1">
    <property type="nucleotide sequence ID" value="NZ_SHKY01000001.1"/>
</dbReference>
<feature type="region of interest" description="Disordered" evidence="1">
    <location>
        <begin position="126"/>
        <end position="152"/>
    </location>
</feature>
<evidence type="ECO:0000256" key="1">
    <source>
        <dbReference type="SAM" id="MobiDB-lite"/>
    </source>
</evidence>
<evidence type="ECO:0000313" key="3">
    <source>
        <dbReference type="Proteomes" id="UP000292564"/>
    </source>
</evidence>
<proteinExistence type="predicted"/>
<accession>A0A4Q7ZEW7</accession>
<dbReference type="Proteomes" id="UP000292564">
    <property type="component" value="Unassembled WGS sequence"/>
</dbReference>
<protein>
    <submittedName>
        <fullName evidence="2">Uncharacterized protein</fullName>
    </submittedName>
</protein>
<sequence>MTAPGNSTLLLTLLAAFIACTGYAAGRLHQWYRTGLDRDEAFRDGYDTATRSVFSLAARIMAPRRGDRTAISASAAVIVPPPAVVEGSAEPLPAAGPSGRHQVPDELVQAPTYRLPADRVARAKVHGAGGGVDAEVAARPTTRITVPKPRSS</sequence>